<keyword evidence="1" id="KW-0175">Coiled coil</keyword>
<feature type="region of interest" description="Disordered" evidence="2">
    <location>
        <begin position="1"/>
        <end position="50"/>
    </location>
</feature>
<proteinExistence type="predicted"/>
<evidence type="ECO:0000313" key="4">
    <source>
        <dbReference type="Proteomes" id="UP001161017"/>
    </source>
</evidence>
<dbReference type="AlphaFoldDB" id="A0AA43U166"/>
<comment type="caution">
    <text evidence="3">The sequence shown here is derived from an EMBL/GenBank/DDBJ whole genome shotgun (WGS) entry which is preliminary data.</text>
</comment>
<dbReference type="EMBL" id="JAPUFD010000017">
    <property type="protein sequence ID" value="MDI1492152.1"/>
    <property type="molecule type" value="Genomic_DNA"/>
</dbReference>
<feature type="compositionally biased region" description="Polar residues" evidence="2">
    <location>
        <begin position="66"/>
        <end position="86"/>
    </location>
</feature>
<gene>
    <name evidence="3" type="ORF">OHK93_003364</name>
</gene>
<feature type="compositionally biased region" description="Basic and acidic residues" evidence="2">
    <location>
        <begin position="10"/>
        <end position="21"/>
    </location>
</feature>
<evidence type="ECO:0000256" key="2">
    <source>
        <dbReference type="SAM" id="MobiDB-lite"/>
    </source>
</evidence>
<feature type="region of interest" description="Disordered" evidence="2">
    <location>
        <begin position="188"/>
        <end position="233"/>
    </location>
</feature>
<keyword evidence="4" id="KW-1185">Reference proteome</keyword>
<feature type="compositionally biased region" description="Polar residues" evidence="2">
    <location>
        <begin position="200"/>
        <end position="212"/>
    </location>
</feature>
<sequence>MLSKWTKNTKRIERLKKDPRTNHKLRSSDAISRAQSGIPASLQPATTTAQAIARIQPATSITQSITHIPDIPTTQPAPDGPPQSQLDRPPQRGPDEPPQSQPDGLPQRASDSLPQLQPEGVAQRQPHDPHPISQPTHESDDEGPEWATIAVDTNSHNSDEYDFLDDDSEAFEVWSRRLGYENGIQEMNEEATGPDHPGKLSTTGSNMSQTQGEVGASWRQDARRTPALPDNSGEELARIRGENARLRRDLELREAREEQRILLENAAQYRSRVGSPEIMETLPDRPAIADGFNPILRYAR</sequence>
<feature type="region of interest" description="Disordered" evidence="2">
    <location>
        <begin position="66"/>
        <end position="163"/>
    </location>
</feature>
<name>A0AA43U166_9LECA</name>
<dbReference type="Proteomes" id="UP001161017">
    <property type="component" value="Unassembled WGS sequence"/>
</dbReference>
<organism evidence="3 4">
    <name type="scientific">Ramalina farinacea</name>
    <dbReference type="NCBI Taxonomy" id="258253"/>
    <lineage>
        <taxon>Eukaryota</taxon>
        <taxon>Fungi</taxon>
        <taxon>Dikarya</taxon>
        <taxon>Ascomycota</taxon>
        <taxon>Pezizomycotina</taxon>
        <taxon>Lecanoromycetes</taxon>
        <taxon>OSLEUM clade</taxon>
        <taxon>Lecanoromycetidae</taxon>
        <taxon>Lecanorales</taxon>
        <taxon>Lecanorineae</taxon>
        <taxon>Ramalinaceae</taxon>
        <taxon>Ramalina</taxon>
    </lineage>
</organism>
<evidence type="ECO:0000256" key="1">
    <source>
        <dbReference type="SAM" id="Coils"/>
    </source>
</evidence>
<evidence type="ECO:0000313" key="3">
    <source>
        <dbReference type="EMBL" id="MDI1492152.1"/>
    </source>
</evidence>
<feature type="coiled-coil region" evidence="1">
    <location>
        <begin position="236"/>
        <end position="272"/>
    </location>
</feature>
<reference evidence="3" key="1">
    <citation type="journal article" date="2023" name="Genome Biol. Evol.">
        <title>First Whole Genome Sequence and Flow Cytometry Genome Size Data for the Lichen-Forming Fungus Ramalina farinacea (Ascomycota).</title>
        <authorList>
            <person name="Llewellyn T."/>
            <person name="Mian S."/>
            <person name="Hill R."/>
            <person name="Leitch I.J."/>
            <person name="Gaya E."/>
        </authorList>
    </citation>
    <scope>NUCLEOTIDE SEQUENCE</scope>
    <source>
        <strain evidence="3">LIQ254RAFAR</strain>
    </source>
</reference>
<protein>
    <submittedName>
        <fullName evidence="3">Uncharacterized protein</fullName>
    </submittedName>
</protein>
<accession>A0AA43U166</accession>